<dbReference type="Pfam" id="PF18374">
    <property type="entry name" value="Enolase_like_N"/>
    <property type="match status" value="1"/>
</dbReference>
<dbReference type="SMART" id="SM00922">
    <property type="entry name" value="MR_MLE"/>
    <property type="match status" value="1"/>
</dbReference>
<dbReference type="CDD" id="cd03320">
    <property type="entry name" value="OSBS"/>
    <property type="match status" value="1"/>
</dbReference>
<keyword evidence="2 5" id="KW-0479">Metal-binding</keyword>
<dbReference type="UniPathway" id="UPA01057">
    <property type="reaction ID" value="UER00165"/>
</dbReference>
<keyword evidence="7" id="KW-0413">Isomerase</keyword>
<keyword evidence="1 5" id="KW-0474">Menaquinone biosynthesis</keyword>
<accession>A0A1Q2HTX4</accession>
<dbReference type="InterPro" id="IPR029065">
    <property type="entry name" value="Enolase_C-like"/>
</dbReference>
<dbReference type="InterPro" id="IPR036849">
    <property type="entry name" value="Enolase-like_C_sf"/>
</dbReference>
<evidence type="ECO:0000256" key="3">
    <source>
        <dbReference type="ARBA" id="ARBA00022842"/>
    </source>
</evidence>
<dbReference type="EC" id="4.2.1.113" evidence="5"/>
<feature type="binding site" evidence="5">
    <location>
        <position position="200"/>
    </location>
    <ligand>
        <name>Mg(2+)</name>
        <dbReference type="ChEBI" id="CHEBI:18420"/>
    </ligand>
</feature>
<dbReference type="PANTHER" id="PTHR48073">
    <property type="entry name" value="O-SUCCINYLBENZOATE SYNTHASE-RELATED"/>
    <property type="match status" value="1"/>
</dbReference>
<dbReference type="Pfam" id="PF13378">
    <property type="entry name" value="MR_MLE_C"/>
    <property type="match status" value="1"/>
</dbReference>
<dbReference type="SUPFAM" id="SSF51604">
    <property type="entry name" value="Enolase C-terminal domain-like"/>
    <property type="match status" value="1"/>
</dbReference>
<dbReference type="GO" id="GO:0000287">
    <property type="term" value="F:magnesium ion binding"/>
    <property type="evidence" value="ECO:0007669"/>
    <property type="project" value="UniProtKB-UniRule"/>
</dbReference>
<dbReference type="SFLD" id="SFLDS00001">
    <property type="entry name" value="Enolase"/>
    <property type="match status" value="1"/>
</dbReference>
<dbReference type="GO" id="GO:0009234">
    <property type="term" value="P:menaquinone biosynthetic process"/>
    <property type="evidence" value="ECO:0007669"/>
    <property type="project" value="UniProtKB-UniRule"/>
</dbReference>
<dbReference type="InterPro" id="IPR013342">
    <property type="entry name" value="Mandelate_racemase_C"/>
</dbReference>
<keyword evidence="4 5" id="KW-0456">Lyase</keyword>
<organism evidence="7 8">
    <name type="scientific">Corynebacterium glaucum</name>
    <dbReference type="NCBI Taxonomy" id="187491"/>
    <lineage>
        <taxon>Bacteria</taxon>
        <taxon>Bacillati</taxon>
        <taxon>Actinomycetota</taxon>
        <taxon>Actinomycetes</taxon>
        <taxon>Mycobacteriales</taxon>
        <taxon>Corynebacteriaceae</taxon>
        <taxon>Corynebacterium</taxon>
    </lineage>
</organism>
<dbReference type="UniPathway" id="UPA00079"/>
<comment type="pathway">
    <text evidence="5">Quinol/quinone metabolism; menaquinone biosynthesis.</text>
</comment>
<sequence>MPTPPTPPSPHIPHPLPTVEEILERAHVVALPMAVRFRGITTREALLIDGPAGWGEFSPFVEYAAPEAAMWLRAGVEAAFEGLPEAHGTVEVNGTVPAVAPEEVEAVLARFPGVRTYKVKVAEKGQSLDDDIARVNTLRHLQPEARIRVDANGGWSVEEAVAAEAALTADGPLEYLEQPCATVQELAEVRARVGTPVAADESIRRAEDPYQVVKLKAAQIGVVKQAPLGGVRNVLKLAAELGLELTVASALDTAVGIDAGLVAAKLTGSRAAGLATQRLFLEDVAPERSLIDGSFTLTRTTPDADRLHALRASAERRDWWFERVRACYPHLRA</sequence>
<dbReference type="RefSeq" id="WP_198304972.1">
    <property type="nucleotide sequence ID" value="NZ_CP019688.1"/>
</dbReference>
<dbReference type="PANTHER" id="PTHR48073:SF2">
    <property type="entry name" value="O-SUCCINYLBENZOATE SYNTHASE"/>
    <property type="match status" value="1"/>
</dbReference>
<comment type="similarity">
    <text evidence="5">Belongs to the mandelate racemase/muconate lactonizing enzyme family. MenC type 1 subfamily.</text>
</comment>
<reference evidence="7 8" key="1">
    <citation type="submission" date="2016-12" db="EMBL/GenBank/DDBJ databases">
        <authorList>
            <person name="Song W.-J."/>
            <person name="Kurnit D.M."/>
        </authorList>
    </citation>
    <scope>NUCLEOTIDE SEQUENCE [LARGE SCALE GENOMIC DNA]</scope>
    <source>
        <strain evidence="7 8">DSM 30827</strain>
    </source>
</reference>
<comment type="catalytic activity">
    <reaction evidence="5">
        <text>(1R,6R)-6-hydroxy-2-succinyl-cyclohexa-2,4-diene-1-carboxylate = 2-succinylbenzoate + H2O</text>
        <dbReference type="Rhea" id="RHEA:10196"/>
        <dbReference type="ChEBI" id="CHEBI:15377"/>
        <dbReference type="ChEBI" id="CHEBI:18325"/>
        <dbReference type="ChEBI" id="CHEBI:58689"/>
        <dbReference type="EC" id="4.2.1.113"/>
    </reaction>
</comment>
<evidence type="ECO:0000256" key="4">
    <source>
        <dbReference type="ARBA" id="ARBA00023239"/>
    </source>
</evidence>
<comment type="cofactor">
    <cofactor evidence="5">
        <name>a divalent metal cation</name>
        <dbReference type="ChEBI" id="CHEBI:60240"/>
    </cofactor>
</comment>
<dbReference type="Proteomes" id="UP000217209">
    <property type="component" value="Chromosome"/>
</dbReference>
<keyword evidence="8" id="KW-1185">Reference proteome</keyword>
<proteinExistence type="inferred from homology"/>
<dbReference type="InterPro" id="IPR010196">
    <property type="entry name" value="OSB_synthase_MenC1"/>
</dbReference>
<feature type="active site" description="Proton acceptor" evidence="5">
    <location>
        <position position="224"/>
    </location>
</feature>
<feature type="active site" description="Proton donor" evidence="5">
    <location>
        <position position="120"/>
    </location>
</feature>
<evidence type="ECO:0000313" key="7">
    <source>
        <dbReference type="EMBL" id="AQQ14294.1"/>
    </source>
</evidence>
<dbReference type="SFLD" id="SFLDF00009">
    <property type="entry name" value="o-succinylbenzoate_synthase"/>
    <property type="match status" value="1"/>
</dbReference>
<dbReference type="HAMAP" id="MF_00470">
    <property type="entry name" value="MenC_1"/>
    <property type="match status" value="1"/>
</dbReference>
<dbReference type="AlphaFoldDB" id="A0A1Q2HTX4"/>
<dbReference type="EMBL" id="CP019688">
    <property type="protein sequence ID" value="AQQ14294.1"/>
    <property type="molecule type" value="Genomic_DNA"/>
</dbReference>
<gene>
    <name evidence="5" type="primary">menC</name>
    <name evidence="7" type="ORF">CGLAU_01515</name>
</gene>
<dbReference type="KEGG" id="cgv:CGLAU_01515"/>
<evidence type="ECO:0000256" key="5">
    <source>
        <dbReference type="HAMAP-Rule" id="MF_00470"/>
    </source>
</evidence>
<dbReference type="GO" id="GO:0043748">
    <property type="term" value="F:O-succinylbenzoate synthase activity"/>
    <property type="evidence" value="ECO:0007669"/>
    <property type="project" value="UniProtKB-EC"/>
</dbReference>
<comment type="pathway">
    <text evidence="5">Quinol/quinone metabolism; 1,4-dihydroxy-2-naphthoate biosynthesis; 1,4-dihydroxy-2-naphthoate from chorismate: step 4/7.</text>
</comment>
<evidence type="ECO:0000313" key="8">
    <source>
        <dbReference type="Proteomes" id="UP000217209"/>
    </source>
</evidence>
<dbReference type="Gene3D" id="3.20.20.120">
    <property type="entry name" value="Enolase-like C-terminal domain"/>
    <property type="match status" value="1"/>
</dbReference>
<name>A0A1Q2HTX4_9CORY</name>
<evidence type="ECO:0000256" key="2">
    <source>
        <dbReference type="ARBA" id="ARBA00022723"/>
    </source>
</evidence>
<evidence type="ECO:0000259" key="6">
    <source>
        <dbReference type="SMART" id="SM00922"/>
    </source>
</evidence>
<keyword evidence="3 5" id="KW-0460">Magnesium</keyword>
<dbReference type="GO" id="GO:0016853">
    <property type="term" value="F:isomerase activity"/>
    <property type="evidence" value="ECO:0007669"/>
    <property type="project" value="UniProtKB-KW"/>
</dbReference>
<feature type="domain" description="Mandelate racemase/muconate lactonizing enzyme C-terminal" evidence="6">
    <location>
        <begin position="101"/>
        <end position="196"/>
    </location>
</feature>
<dbReference type="SFLD" id="SFLDG00180">
    <property type="entry name" value="muconate_cycloisomerase"/>
    <property type="match status" value="1"/>
</dbReference>
<feature type="binding site" evidence="5">
    <location>
        <position position="177"/>
    </location>
    <ligand>
        <name>Mg(2+)</name>
        <dbReference type="ChEBI" id="CHEBI:18420"/>
    </ligand>
</feature>
<dbReference type="NCBIfam" id="NF002782">
    <property type="entry name" value="PRK02901.1"/>
    <property type="match status" value="1"/>
</dbReference>
<comment type="function">
    <text evidence="5">Converts 2-succinyl-6-hydroxy-2,4-cyclohexadiene-1-carboxylate (SHCHC) to 2-succinylbenzoate (OSB).</text>
</comment>
<feature type="binding site" evidence="5">
    <location>
        <position position="150"/>
    </location>
    <ligand>
        <name>Mg(2+)</name>
        <dbReference type="ChEBI" id="CHEBI:18420"/>
    </ligand>
</feature>
<evidence type="ECO:0000256" key="1">
    <source>
        <dbReference type="ARBA" id="ARBA00022428"/>
    </source>
</evidence>
<protein>
    <recommendedName>
        <fullName evidence="5">o-succinylbenzoate synthase</fullName>
        <shortName evidence="5">OSB synthase</shortName>
        <shortName evidence="5">OSBS</shortName>
        <ecNumber evidence="5">4.2.1.113</ecNumber>
    </recommendedName>
    <alternativeName>
        <fullName evidence="5">4-(2'-carboxyphenyl)-4-oxybutyric acid synthase</fullName>
    </alternativeName>
    <alternativeName>
        <fullName evidence="5">o-succinylbenzoic acid synthase</fullName>
    </alternativeName>
</protein>